<comment type="caution">
    <text evidence="2">The sequence shown here is derived from an EMBL/GenBank/DDBJ whole genome shotgun (WGS) entry which is preliminary data.</text>
</comment>
<evidence type="ECO:0000313" key="2">
    <source>
        <dbReference type="EMBL" id="MFC3835470.1"/>
    </source>
</evidence>
<keyword evidence="3" id="KW-1185">Reference proteome</keyword>
<sequence length="172" mass="17238">MTLLRTLAFTVVASLSPALAQGVTVWGGVGTEAFFSPQATLGLSATAEHLGRVAVDVRGLGSLIALSVGSDPALAYSVTADVLFSGNGSGLNVYGGPSVGVLGDLSGPSLAPVWLFGGVGGIKGSFGSGSYGWFAEARARIAYSGTQTSSSFNESLPFLPVAGLAVGVTYRF</sequence>
<dbReference type="RefSeq" id="WP_322474544.1">
    <property type="nucleotide sequence ID" value="NZ_JBHRZG010000024.1"/>
</dbReference>
<name>A0ABV7ZF97_9DEIO</name>
<keyword evidence="1" id="KW-0732">Signal</keyword>
<dbReference type="Proteomes" id="UP001595803">
    <property type="component" value="Unassembled WGS sequence"/>
</dbReference>
<gene>
    <name evidence="2" type="ORF">ACFOSB_21620</name>
</gene>
<reference evidence="3" key="1">
    <citation type="journal article" date="2019" name="Int. J. Syst. Evol. Microbiol.">
        <title>The Global Catalogue of Microorganisms (GCM) 10K type strain sequencing project: providing services to taxonomists for standard genome sequencing and annotation.</title>
        <authorList>
            <consortium name="The Broad Institute Genomics Platform"/>
            <consortium name="The Broad Institute Genome Sequencing Center for Infectious Disease"/>
            <person name="Wu L."/>
            <person name="Ma J."/>
        </authorList>
    </citation>
    <scope>NUCLEOTIDE SEQUENCE [LARGE SCALE GENOMIC DNA]</scope>
    <source>
        <strain evidence="3">CCTCC AB 2017081</strain>
    </source>
</reference>
<feature type="chain" id="PRO_5047224579" description="Outer membrane protein beta-barrel domain-containing protein" evidence="1">
    <location>
        <begin position="21"/>
        <end position="172"/>
    </location>
</feature>
<evidence type="ECO:0008006" key="4">
    <source>
        <dbReference type="Google" id="ProtNLM"/>
    </source>
</evidence>
<evidence type="ECO:0000256" key="1">
    <source>
        <dbReference type="SAM" id="SignalP"/>
    </source>
</evidence>
<feature type="signal peptide" evidence="1">
    <location>
        <begin position="1"/>
        <end position="20"/>
    </location>
</feature>
<protein>
    <recommendedName>
        <fullName evidence="4">Outer membrane protein beta-barrel domain-containing protein</fullName>
    </recommendedName>
</protein>
<dbReference type="EMBL" id="JBHRZG010000024">
    <property type="protein sequence ID" value="MFC3835470.1"/>
    <property type="molecule type" value="Genomic_DNA"/>
</dbReference>
<proteinExistence type="predicted"/>
<evidence type="ECO:0000313" key="3">
    <source>
        <dbReference type="Proteomes" id="UP001595803"/>
    </source>
</evidence>
<accession>A0ABV7ZF97</accession>
<organism evidence="2 3">
    <name type="scientific">Deinococcus rufus</name>
    <dbReference type="NCBI Taxonomy" id="2136097"/>
    <lineage>
        <taxon>Bacteria</taxon>
        <taxon>Thermotogati</taxon>
        <taxon>Deinococcota</taxon>
        <taxon>Deinococci</taxon>
        <taxon>Deinococcales</taxon>
        <taxon>Deinococcaceae</taxon>
        <taxon>Deinococcus</taxon>
    </lineage>
</organism>